<gene>
    <name evidence="1" type="ORF">VNO77_27850</name>
</gene>
<keyword evidence="2" id="KW-1185">Reference proteome</keyword>
<organism evidence="1 2">
    <name type="scientific">Canavalia gladiata</name>
    <name type="common">Sword bean</name>
    <name type="synonym">Dolichos gladiatus</name>
    <dbReference type="NCBI Taxonomy" id="3824"/>
    <lineage>
        <taxon>Eukaryota</taxon>
        <taxon>Viridiplantae</taxon>
        <taxon>Streptophyta</taxon>
        <taxon>Embryophyta</taxon>
        <taxon>Tracheophyta</taxon>
        <taxon>Spermatophyta</taxon>
        <taxon>Magnoliopsida</taxon>
        <taxon>eudicotyledons</taxon>
        <taxon>Gunneridae</taxon>
        <taxon>Pentapetalae</taxon>
        <taxon>rosids</taxon>
        <taxon>fabids</taxon>
        <taxon>Fabales</taxon>
        <taxon>Fabaceae</taxon>
        <taxon>Papilionoideae</taxon>
        <taxon>50 kb inversion clade</taxon>
        <taxon>NPAAA clade</taxon>
        <taxon>indigoferoid/millettioid clade</taxon>
        <taxon>Phaseoleae</taxon>
        <taxon>Canavalia</taxon>
    </lineage>
</organism>
<evidence type="ECO:0000313" key="2">
    <source>
        <dbReference type="Proteomes" id="UP001367508"/>
    </source>
</evidence>
<sequence length="115" mass="12876">MRLEFLQNLEFYSGVSFCSTPLIFTKAMSVSQMDGNRLIHVRVPSLMLCNNILGLTLVPWPELNGTIAFCPLNTHKEETQPFELILGPVWNTIGLVLLVFSLKVQLEQILGVISS</sequence>
<accession>A0AAN9Q6V9</accession>
<protein>
    <submittedName>
        <fullName evidence="1">Uncharacterized protein</fullName>
    </submittedName>
</protein>
<name>A0AAN9Q6V9_CANGL</name>
<proteinExistence type="predicted"/>
<evidence type="ECO:0000313" key="1">
    <source>
        <dbReference type="EMBL" id="KAK7324317.1"/>
    </source>
</evidence>
<dbReference type="AlphaFoldDB" id="A0AAN9Q6V9"/>
<reference evidence="1 2" key="1">
    <citation type="submission" date="2024-01" db="EMBL/GenBank/DDBJ databases">
        <title>The genomes of 5 underutilized Papilionoideae crops provide insights into root nodulation and disease resistanc.</title>
        <authorList>
            <person name="Jiang F."/>
        </authorList>
    </citation>
    <scope>NUCLEOTIDE SEQUENCE [LARGE SCALE GENOMIC DNA]</scope>
    <source>
        <strain evidence="1">LVBAO_FW01</strain>
        <tissue evidence="1">Leaves</tissue>
    </source>
</reference>
<comment type="caution">
    <text evidence="1">The sequence shown here is derived from an EMBL/GenBank/DDBJ whole genome shotgun (WGS) entry which is preliminary data.</text>
</comment>
<dbReference type="Proteomes" id="UP001367508">
    <property type="component" value="Unassembled WGS sequence"/>
</dbReference>
<dbReference type="EMBL" id="JAYMYQ010000006">
    <property type="protein sequence ID" value="KAK7324317.1"/>
    <property type="molecule type" value="Genomic_DNA"/>
</dbReference>